<proteinExistence type="predicted"/>
<reference evidence="4" key="1">
    <citation type="submission" date="2016-03" db="EMBL/GenBank/DDBJ databases">
        <title>Culture-independent genomics supports pathogen discovery for uncultivable bacteria within the genus Chlamydia.</title>
        <authorList>
            <person name="Taylor-Brown A."/>
            <person name="Bachmann N.L."/>
            <person name="Borel N."/>
            <person name="Polkinghorne A."/>
        </authorList>
    </citation>
    <scope>NUCLEOTIDE SEQUENCE [LARGE SCALE GENOMIC DNA]</scope>
    <source>
        <strain evidence="4">2742-308</strain>
        <plasmid evidence="4">Plasmid</plasmid>
    </source>
</reference>
<evidence type="ECO:0000259" key="1">
    <source>
        <dbReference type="Pfam" id="PF05475"/>
    </source>
</evidence>
<dbReference type="InterPro" id="IPR049000">
    <property type="entry name" value="PGP3-D_N"/>
</dbReference>
<dbReference type="OrthoDB" id="17580at2"/>
<dbReference type="Gene3D" id="6.20.30.10">
    <property type="match status" value="1"/>
</dbReference>
<organism evidence="3 4">
    <name type="scientific">Candidatus Chlamydia sanziniae</name>
    <dbReference type="NCBI Taxonomy" id="1806891"/>
    <lineage>
        <taxon>Bacteria</taxon>
        <taxon>Pseudomonadati</taxon>
        <taxon>Chlamydiota</taxon>
        <taxon>Chlamydiia</taxon>
        <taxon>Chlamydiales</taxon>
        <taxon>Chlamydiaceae</taxon>
        <taxon>Chlamydia/Chlamydophila group</taxon>
        <taxon>Chlamydia</taxon>
    </lineage>
</organism>
<sequence length="264" mass="28596">MGNSGFYLQDTQNSVFADNIRLGQMTTILKKDEIIIGTDALPTVTKFSGSDGITITTDSNSTLPMTTKFSLDMDIISKAVLEKIIDELVSDIVKNITQSLIEEILQRIHTDPIFSFSRAFKTIEINKSIQCNGLFTKENVNTLVGGTEIATFSVVPENPNSMFIICADIVVSRMEGTVVSALVKEGDTKPNAISYGYSAGYPNVCSLRTTVPNITTAPVNFSLRIGGMDSGVVWVNAMPNGDKILDTNTISKIIVLEVIPQTNG</sequence>
<dbReference type="Proteomes" id="UP000078162">
    <property type="component" value="Plasmid"/>
</dbReference>
<dbReference type="Gene3D" id="6.10.250.2680">
    <property type="match status" value="1"/>
</dbReference>
<dbReference type="PATRIC" id="fig|1806891.3.peg.1000"/>
<feature type="domain" description="pGP3 C-terminal" evidence="1">
    <location>
        <begin position="119"/>
        <end position="264"/>
    </location>
</feature>
<gene>
    <name evidence="3" type="ORF">Cs308_1009</name>
</gene>
<dbReference type="InterPro" id="IPR033758">
    <property type="entry name" value="pGP3_C"/>
</dbReference>
<dbReference type="Pfam" id="PF20858">
    <property type="entry name" value="Pgp3_N"/>
    <property type="match status" value="1"/>
</dbReference>
<evidence type="ECO:0000259" key="2">
    <source>
        <dbReference type="Pfam" id="PF20858"/>
    </source>
</evidence>
<dbReference type="EMBL" id="CP014640">
    <property type="protein sequence ID" value="ANH79179.1"/>
    <property type="molecule type" value="Genomic_DNA"/>
</dbReference>
<feature type="domain" description="Virulence plasmid protein pGP3-D N-terminal" evidence="2">
    <location>
        <begin position="1"/>
        <end position="61"/>
    </location>
</feature>
<evidence type="ECO:0000313" key="3">
    <source>
        <dbReference type="EMBL" id="ANH79179.1"/>
    </source>
</evidence>
<name>A0A1A9HW04_9CHLA</name>
<protein>
    <submittedName>
        <fullName evidence="3">Virulence plasmid protein pGP3-D</fullName>
    </submittedName>
</protein>
<dbReference type="AlphaFoldDB" id="A0A1A9HW04"/>
<accession>A0A1A9HW04</accession>
<geneLocation type="plasmid" evidence="4"/>
<dbReference type="KEGG" id="csaz:Cs308_1009"/>
<evidence type="ECO:0000313" key="4">
    <source>
        <dbReference type="Proteomes" id="UP000078162"/>
    </source>
</evidence>
<dbReference type="Pfam" id="PF05475">
    <property type="entry name" value="Chlam_vir"/>
    <property type="match status" value="1"/>
</dbReference>
<dbReference type="Gene3D" id="2.60.120.1340">
    <property type="match status" value="1"/>
</dbReference>
<dbReference type="RefSeq" id="WP_066483522.1">
    <property type="nucleotide sequence ID" value="NZ_CP014640.1"/>
</dbReference>
<keyword evidence="3" id="KW-0614">Plasmid</keyword>
<keyword evidence="4" id="KW-1185">Reference proteome</keyword>